<dbReference type="EMBL" id="FMUE01000020">
    <property type="protein sequence ID" value="SCX35306.1"/>
    <property type="molecule type" value="Genomic_DNA"/>
</dbReference>
<reference evidence="2" key="1">
    <citation type="submission" date="2016-10" db="EMBL/GenBank/DDBJ databases">
        <authorList>
            <person name="Wibberg D."/>
        </authorList>
    </citation>
    <scope>NUCLEOTIDE SEQUENCE [LARGE SCALE GENOMIC DNA]</scope>
</reference>
<evidence type="ECO:0000313" key="2">
    <source>
        <dbReference type="Proteomes" id="UP000187891"/>
    </source>
</evidence>
<proteinExistence type="predicted"/>
<dbReference type="AlphaFoldDB" id="A0A1R3U259"/>
<accession>A0A1R3U259</accession>
<dbReference type="STRING" id="1907666.DSM25559_4893"/>
<gene>
    <name evidence="1" type="ORF">DSM25559_4893</name>
</gene>
<protein>
    <submittedName>
        <fullName evidence="1">Uncharacterized protein</fullName>
    </submittedName>
</protein>
<evidence type="ECO:0000313" key="1">
    <source>
        <dbReference type="EMBL" id="SCX35306.1"/>
    </source>
</evidence>
<organism evidence="1 2">
    <name type="scientific">Agrobacterium rosae</name>
    <dbReference type="NCBI Taxonomy" id="1972867"/>
    <lineage>
        <taxon>Bacteria</taxon>
        <taxon>Pseudomonadati</taxon>
        <taxon>Pseudomonadota</taxon>
        <taxon>Alphaproteobacteria</taxon>
        <taxon>Hyphomicrobiales</taxon>
        <taxon>Rhizobiaceae</taxon>
        <taxon>Rhizobium/Agrobacterium group</taxon>
        <taxon>Agrobacterium</taxon>
    </lineage>
</organism>
<name>A0A1R3U259_9HYPH</name>
<dbReference type="Proteomes" id="UP000187891">
    <property type="component" value="Unassembled WGS sequence"/>
</dbReference>
<sequence>MFHALIHDREGAALSPIRLRALSLGTGVQ</sequence>